<dbReference type="InterPro" id="IPR025591">
    <property type="entry name" value="RloB"/>
</dbReference>
<organism evidence="1 2">
    <name type="scientific">Sphaerotilus montanus</name>
    <dbReference type="NCBI Taxonomy" id="522889"/>
    <lineage>
        <taxon>Bacteria</taxon>
        <taxon>Pseudomonadati</taxon>
        <taxon>Pseudomonadota</taxon>
        <taxon>Betaproteobacteria</taxon>
        <taxon>Burkholderiales</taxon>
        <taxon>Sphaerotilaceae</taxon>
        <taxon>Sphaerotilus</taxon>
    </lineage>
</organism>
<dbReference type="Proteomes" id="UP000518288">
    <property type="component" value="Unassembled WGS sequence"/>
</dbReference>
<sequence>MNAMGKNRPARHVKRTLLIVCEGDAEEALLRHLRQSYLRDQPGTGIALTIKNHHGKGGDGVLQTTIRIAQRDRHAWDQIAVMIDTDKDWGDAQRKQARAKGIQAIESSPCLEAWLLEVAGKRRPTVTAECKRLFLREFGAEAHGDSIHAIHFERHVLDAMRTQVSELDDLLTLLGVPS</sequence>
<evidence type="ECO:0008006" key="3">
    <source>
        <dbReference type="Google" id="ProtNLM"/>
    </source>
</evidence>
<accession>A0A7Y9QZD9</accession>
<reference evidence="1 2" key="1">
    <citation type="submission" date="2020-07" db="EMBL/GenBank/DDBJ databases">
        <title>Genomic Encyclopedia of Archaeal and Bacterial Type Strains, Phase II (KMG-II): from individual species to whole genera.</title>
        <authorList>
            <person name="Goeker M."/>
        </authorList>
    </citation>
    <scope>NUCLEOTIDE SEQUENCE [LARGE SCALE GENOMIC DNA]</scope>
    <source>
        <strain evidence="1 2">DSM 21226</strain>
    </source>
</reference>
<dbReference type="Pfam" id="PF13707">
    <property type="entry name" value="RloB"/>
    <property type="match status" value="1"/>
</dbReference>
<dbReference type="AlphaFoldDB" id="A0A7Y9QZD9"/>
<evidence type="ECO:0000313" key="2">
    <source>
        <dbReference type="Proteomes" id="UP000518288"/>
    </source>
</evidence>
<evidence type="ECO:0000313" key="1">
    <source>
        <dbReference type="EMBL" id="NYG32072.1"/>
    </source>
</evidence>
<comment type="caution">
    <text evidence="1">The sequence shown here is derived from an EMBL/GenBank/DDBJ whole genome shotgun (WGS) entry which is preliminary data.</text>
</comment>
<name>A0A7Y9QZD9_9BURK</name>
<keyword evidence="2" id="KW-1185">Reference proteome</keyword>
<proteinExistence type="predicted"/>
<gene>
    <name evidence="1" type="ORF">BDD16_001058</name>
</gene>
<dbReference type="EMBL" id="JACCFH010000001">
    <property type="protein sequence ID" value="NYG32072.1"/>
    <property type="molecule type" value="Genomic_DNA"/>
</dbReference>
<protein>
    <recommendedName>
        <fullName evidence="3">RloB domain-containing protein</fullName>
    </recommendedName>
</protein>